<dbReference type="InterPro" id="IPR048359">
    <property type="entry name" value="EXOC6_Sec15_N"/>
</dbReference>
<feature type="compositionally biased region" description="Basic and acidic residues" evidence="9">
    <location>
        <begin position="230"/>
        <end position="250"/>
    </location>
</feature>
<accession>A0A8T0HR33</accession>
<comment type="similarity">
    <text evidence="2 8">Belongs to the SEC15 family.</text>
</comment>
<evidence type="ECO:0000259" key="11">
    <source>
        <dbReference type="Pfam" id="PF20651"/>
    </source>
</evidence>
<dbReference type="Pfam" id="PF04091">
    <property type="entry name" value="Sec15_C"/>
    <property type="match status" value="1"/>
</dbReference>
<protein>
    <recommendedName>
        <fullName evidence="8">Exocyst complex component</fullName>
    </recommendedName>
</protein>
<dbReference type="GO" id="GO:0009846">
    <property type="term" value="P:pollen germination"/>
    <property type="evidence" value="ECO:0007669"/>
    <property type="project" value="UniProtKB-ARBA"/>
</dbReference>
<dbReference type="GO" id="GO:0006886">
    <property type="term" value="P:intracellular protein transport"/>
    <property type="evidence" value="ECO:0007669"/>
    <property type="project" value="InterPro"/>
</dbReference>
<feature type="region of interest" description="Disordered" evidence="9">
    <location>
        <begin position="222"/>
        <end position="250"/>
    </location>
</feature>
<feature type="domain" description="Exocyst complex subunit EXOC6/Sec15 C-terminal" evidence="10">
    <location>
        <begin position="402"/>
        <end position="755"/>
    </location>
</feature>
<dbReference type="PANTHER" id="PTHR12702">
    <property type="entry name" value="SEC15"/>
    <property type="match status" value="1"/>
</dbReference>
<evidence type="ECO:0000256" key="6">
    <source>
        <dbReference type="ARBA" id="ARBA00023054"/>
    </source>
</evidence>
<dbReference type="GO" id="GO:0000145">
    <property type="term" value="C:exocyst"/>
    <property type="evidence" value="ECO:0007669"/>
    <property type="project" value="UniProtKB-UniRule"/>
</dbReference>
<dbReference type="Proteomes" id="UP000822688">
    <property type="component" value="Chromosome V"/>
</dbReference>
<keyword evidence="3 8" id="KW-0813">Transport</keyword>
<sequence>MSKAKRVGAAENGDGGLMGVDESALALTISNGEDLGPFIRAAFEIGKPETLVHQLKSFVKKKEVEIEDLCKLHYSEFIRAVDELRYVLVDADELKSGLAEENKQLQEVGDALLRMLDALIQSHGTKKNLMQAIDSLNMCTAVVELCMRVNEHVMNDSYYPALKGLDNMERDFMPVLPARALRMLLERHIPVCRALIERKVNKEFNDWLVHIRSASREIGQLSIGQASSARQREEELRGRQRQAEEQSRSGSKELVYMLEMEDLDEDDSQLKFDLTPVYRAYHINTCLGMQDQFREYYFKNRQLQLNSDLQISTTQSFLESHQSYFAQLAGFFIVEDRVLRSAGGLMTSARTEQLWESAISKVTVVMEDQFSRMQDANHLLLVKDYVSLLGATLRRYGYQVGPLLEVLDTMRDKYHELLLADCRYRISDVLANDKYEQMMMRKEYEYNMNVLAFHLQSMDVMPTFPYIAPFSATVPDCCRIVRSFIEDSVSFLAYGGHIDYYDLVKRYLDKLLVTVLNEALLRLVRSPTLGVSHAMQIAANMTVLETACDYFAQHAAKLCGIPTRLVEGPHGVLAAQATLRNSQAVAHDTMIKLVKSKVDEFMNLTMNINWTPDEQPQVANDYLNDVYIYLQTIADTSQEILPPTAFYKVISGVLEHISRRILETILSEDVKRFNIYAIMGIDTDLRMLEAFADEKQASVHERVLGAQPLKAFLAEARQIVNLFTATQPDLYLNPVIRERNYGALDPKNIILIGEKFKDLPEKMFGGGRGARVAAKKKLIDALTKRLKNDG</sequence>
<evidence type="ECO:0000256" key="3">
    <source>
        <dbReference type="ARBA" id="ARBA00022448"/>
    </source>
</evidence>
<evidence type="ECO:0000256" key="2">
    <source>
        <dbReference type="ARBA" id="ARBA00007944"/>
    </source>
</evidence>
<dbReference type="PANTHER" id="PTHR12702:SF0">
    <property type="entry name" value="EXOCYST COMPLEX COMPONENT 6"/>
    <property type="match status" value="1"/>
</dbReference>
<dbReference type="GO" id="GO:0005829">
    <property type="term" value="C:cytosol"/>
    <property type="evidence" value="ECO:0007669"/>
    <property type="project" value="UniProtKB-SubCell"/>
</dbReference>
<comment type="function">
    <text evidence="7">Component of the exocyst complex involved in the docking of exocytic vesicles with fusion sites on the plasma membrane during regulated or polarized secretion. Involved in polarized cell growth and organ morphogenesis. During cytokinesis, involved in cell plate initiation, cell plate maturation and formation of new primary cell wall.</text>
</comment>
<dbReference type="InterPro" id="IPR046361">
    <property type="entry name" value="EXOC6/Sec15_C"/>
</dbReference>
<dbReference type="GO" id="GO:0006893">
    <property type="term" value="P:Golgi to plasma membrane transport"/>
    <property type="evidence" value="ECO:0007669"/>
    <property type="project" value="TreeGrafter"/>
</dbReference>
<keyword evidence="13" id="KW-1185">Reference proteome</keyword>
<proteinExistence type="inferred from homology"/>
<organism evidence="12 13">
    <name type="scientific">Ceratodon purpureus</name>
    <name type="common">Fire moss</name>
    <name type="synonym">Dicranum purpureum</name>
    <dbReference type="NCBI Taxonomy" id="3225"/>
    <lineage>
        <taxon>Eukaryota</taxon>
        <taxon>Viridiplantae</taxon>
        <taxon>Streptophyta</taxon>
        <taxon>Embryophyta</taxon>
        <taxon>Bryophyta</taxon>
        <taxon>Bryophytina</taxon>
        <taxon>Bryopsida</taxon>
        <taxon>Dicranidae</taxon>
        <taxon>Pseudoditrichales</taxon>
        <taxon>Ditrichaceae</taxon>
        <taxon>Ceratodon</taxon>
    </lineage>
</organism>
<comment type="caution">
    <text evidence="12">The sequence shown here is derived from an EMBL/GenBank/DDBJ whole genome shotgun (WGS) entry which is preliminary data.</text>
</comment>
<feature type="domain" description="Exocyst complex component EXOC6/Sec15 N-terminal" evidence="11">
    <location>
        <begin position="54"/>
        <end position="222"/>
    </location>
</feature>
<evidence type="ECO:0000256" key="1">
    <source>
        <dbReference type="ARBA" id="ARBA00004514"/>
    </source>
</evidence>
<dbReference type="Gene3D" id="1.10.357.30">
    <property type="entry name" value="Exocyst complex subunit Sec15 C-terminal domain, N-terminal subdomain"/>
    <property type="match status" value="1"/>
</dbReference>
<dbReference type="Gene3D" id="1.20.58.670">
    <property type="entry name" value="Dsl1p vesicle tethering complex, Tip20p subunit, domain D"/>
    <property type="match status" value="1"/>
</dbReference>
<dbReference type="FunFam" id="1.10.357.30:FF:000002">
    <property type="entry name" value="Exocyst complex component"/>
    <property type="match status" value="1"/>
</dbReference>
<dbReference type="AlphaFoldDB" id="A0A8T0HR33"/>
<dbReference type="Pfam" id="PF20651">
    <property type="entry name" value="EXOC6_Sec15_N"/>
    <property type="match status" value="1"/>
</dbReference>
<evidence type="ECO:0000256" key="7">
    <source>
        <dbReference type="ARBA" id="ARBA00053307"/>
    </source>
</evidence>
<evidence type="ECO:0000256" key="8">
    <source>
        <dbReference type="PIRNR" id="PIRNR025007"/>
    </source>
</evidence>
<dbReference type="FunFam" id="1.20.58.670:FF:000002">
    <property type="entry name" value="Exocyst complex component"/>
    <property type="match status" value="1"/>
</dbReference>
<evidence type="ECO:0000256" key="9">
    <source>
        <dbReference type="SAM" id="MobiDB-lite"/>
    </source>
</evidence>
<dbReference type="GO" id="GO:0060321">
    <property type="term" value="P:acceptance of pollen"/>
    <property type="evidence" value="ECO:0007669"/>
    <property type="project" value="UniProtKB-ARBA"/>
</dbReference>
<keyword evidence="5" id="KW-0963">Cytoplasm</keyword>
<name>A0A8T0HR33_CERPU</name>
<evidence type="ECO:0000313" key="13">
    <source>
        <dbReference type="Proteomes" id="UP000822688"/>
    </source>
</evidence>
<dbReference type="PIRSF" id="PIRSF025007">
    <property type="entry name" value="Sec15"/>
    <property type="match status" value="1"/>
</dbReference>
<dbReference type="GO" id="GO:0009860">
    <property type="term" value="P:pollen tube growth"/>
    <property type="evidence" value="ECO:0007669"/>
    <property type="project" value="UniProtKB-ARBA"/>
</dbReference>
<evidence type="ECO:0000259" key="10">
    <source>
        <dbReference type="Pfam" id="PF04091"/>
    </source>
</evidence>
<dbReference type="EMBL" id="CM026426">
    <property type="protein sequence ID" value="KAG0573384.1"/>
    <property type="molecule type" value="Genomic_DNA"/>
</dbReference>
<comment type="subcellular location">
    <subcellularLocation>
        <location evidence="1">Cytoplasm</location>
        <location evidence="1">Cytosol</location>
    </subcellularLocation>
</comment>
<dbReference type="InterPro" id="IPR042044">
    <property type="entry name" value="EXOC6PINT-1/Sec15/Tip20_C_dom2"/>
</dbReference>
<keyword evidence="4 8" id="KW-0268">Exocytosis</keyword>
<reference evidence="12" key="1">
    <citation type="submission" date="2020-06" db="EMBL/GenBank/DDBJ databases">
        <title>WGS assembly of Ceratodon purpureus strain R40.</title>
        <authorList>
            <person name="Carey S.B."/>
            <person name="Jenkins J."/>
            <person name="Shu S."/>
            <person name="Lovell J.T."/>
            <person name="Sreedasyam A."/>
            <person name="Maumus F."/>
            <person name="Tiley G.P."/>
            <person name="Fernandez-Pozo N."/>
            <person name="Barry K."/>
            <person name="Chen C."/>
            <person name="Wang M."/>
            <person name="Lipzen A."/>
            <person name="Daum C."/>
            <person name="Saski C.A."/>
            <person name="Payton A.C."/>
            <person name="Mcbreen J.C."/>
            <person name="Conrad R.E."/>
            <person name="Kollar L.M."/>
            <person name="Olsson S."/>
            <person name="Huttunen S."/>
            <person name="Landis J.B."/>
            <person name="Wickett N.J."/>
            <person name="Johnson M.G."/>
            <person name="Rensing S.A."/>
            <person name="Grimwood J."/>
            <person name="Schmutz J."/>
            <person name="Mcdaniel S.F."/>
        </authorList>
    </citation>
    <scope>NUCLEOTIDE SEQUENCE</scope>
    <source>
        <strain evidence="12">R40</strain>
    </source>
</reference>
<gene>
    <name evidence="12" type="ORF">KC19_VG173900</name>
</gene>
<dbReference type="GO" id="GO:0090522">
    <property type="term" value="P:vesicle tethering involved in exocytosis"/>
    <property type="evidence" value="ECO:0007669"/>
    <property type="project" value="UniProtKB-UniRule"/>
</dbReference>
<dbReference type="InterPro" id="IPR007225">
    <property type="entry name" value="EXOC6/Sec15"/>
</dbReference>
<evidence type="ECO:0000256" key="5">
    <source>
        <dbReference type="ARBA" id="ARBA00022490"/>
    </source>
</evidence>
<dbReference type="GO" id="GO:0016020">
    <property type="term" value="C:membrane"/>
    <property type="evidence" value="ECO:0007669"/>
    <property type="project" value="TreeGrafter"/>
</dbReference>
<keyword evidence="6" id="KW-0175">Coiled coil</keyword>
<evidence type="ECO:0000256" key="4">
    <source>
        <dbReference type="ARBA" id="ARBA00022483"/>
    </source>
</evidence>
<dbReference type="InterPro" id="IPR042045">
    <property type="entry name" value="EXOC6/Sec15_C_dom1"/>
</dbReference>
<evidence type="ECO:0000313" key="12">
    <source>
        <dbReference type="EMBL" id="KAG0573384.1"/>
    </source>
</evidence>